<dbReference type="Pfam" id="PF17784">
    <property type="entry name" value="Sulfotransfer_4"/>
    <property type="match status" value="1"/>
</dbReference>
<dbReference type="InterPro" id="IPR027417">
    <property type="entry name" value="P-loop_NTPase"/>
</dbReference>
<dbReference type="VEuPathDB" id="FungiDB:ASPZODRAFT_135262"/>
<reference evidence="2" key="1">
    <citation type="journal article" date="2017" name="Genome Biol.">
        <title>Comparative genomics reveals high biological diversity and specific adaptations in the industrially and medically important fungal genus Aspergillus.</title>
        <authorList>
            <person name="de Vries R.P."/>
            <person name="Riley R."/>
            <person name="Wiebenga A."/>
            <person name="Aguilar-Osorio G."/>
            <person name="Amillis S."/>
            <person name="Uchima C.A."/>
            <person name="Anderluh G."/>
            <person name="Asadollahi M."/>
            <person name="Askin M."/>
            <person name="Barry K."/>
            <person name="Battaglia E."/>
            <person name="Bayram O."/>
            <person name="Benocci T."/>
            <person name="Braus-Stromeyer S.A."/>
            <person name="Caldana C."/>
            <person name="Canovas D."/>
            <person name="Cerqueira G.C."/>
            <person name="Chen F."/>
            <person name="Chen W."/>
            <person name="Choi C."/>
            <person name="Clum A."/>
            <person name="Dos Santos R.A."/>
            <person name="Damasio A.R."/>
            <person name="Diallinas G."/>
            <person name="Emri T."/>
            <person name="Fekete E."/>
            <person name="Flipphi M."/>
            <person name="Freyberg S."/>
            <person name="Gallo A."/>
            <person name="Gournas C."/>
            <person name="Habgood R."/>
            <person name="Hainaut M."/>
            <person name="Harispe M.L."/>
            <person name="Henrissat B."/>
            <person name="Hilden K.S."/>
            <person name="Hope R."/>
            <person name="Hossain A."/>
            <person name="Karabika E."/>
            <person name="Karaffa L."/>
            <person name="Karanyi Z."/>
            <person name="Krasevec N."/>
            <person name="Kuo A."/>
            <person name="Kusch H."/>
            <person name="LaButti K."/>
            <person name="Lagendijk E.L."/>
            <person name="Lapidus A."/>
            <person name="Levasseur A."/>
            <person name="Lindquist E."/>
            <person name="Lipzen A."/>
            <person name="Logrieco A.F."/>
            <person name="MacCabe A."/>
            <person name="Maekelae M.R."/>
            <person name="Malavazi I."/>
            <person name="Melin P."/>
            <person name="Meyer V."/>
            <person name="Mielnichuk N."/>
            <person name="Miskei M."/>
            <person name="Molnar A.P."/>
            <person name="Mule G."/>
            <person name="Ngan C.Y."/>
            <person name="Orejas M."/>
            <person name="Orosz E."/>
            <person name="Ouedraogo J.P."/>
            <person name="Overkamp K.M."/>
            <person name="Park H.-S."/>
            <person name="Perrone G."/>
            <person name="Piumi F."/>
            <person name="Punt P.J."/>
            <person name="Ram A.F."/>
            <person name="Ramon A."/>
            <person name="Rauscher S."/>
            <person name="Record E."/>
            <person name="Riano-Pachon D.M."/>
            <person name="Robert V."/>
            <person name="Roehrig J."/>
            <person name="Ruller R."/>
            <person name="Salamov A."/>
            <person name="Salih N.S."/>
            <person name="Samson R.A."/>
            <person name="Sandor E."/>
            <person name="Sanguinetti M."/>
            <person name="Schuetze T."/>
            <person name="Sepcic K."/>
            <person name="Shelest E."/>
            <person name="Sherlock G."/>
            <person name="Sophianopoulou V."/>
            <person name="Squina F.M."/>
            <person name="Sun H."/>
            <person name="Susca A."/>
            <person name="Todd R.B."/>
            <person name="Tsang A."/>
            <person name="Unkles S.E."/>
            <person name="van de Wiele N."/>
            <person name="van Rossen-Uffink D."/>
            <person name="Oliveira J.V."/>
            <person name="Vesth T.C."/>
            <person name="Visser J."/>
            <person name="Yu J.-H."/>
            <person name="Zhou M."/>
            <person name="Andersen M.R."/>
            <person name="Archer D.B."/>
            <person name="Baker S.E."/>
            <person name="Benoit I."/>
            <person name="Brakhage A.A."/>
            <person name="Braus G.H."/>
            <person name="Fischer R."/>
            <person name="Frisvad J.C."/>
            <person name="Goldman G.H."/>
            <person name="Houbraken J."/>
            <person name="Oakley B."/>
            <person name="Pocsi I."/>
            <person name="Scazzocchio C."/>
            <person name="Seiboth B."/>
            <person name="vanKuyk P.A."/>
            <person name="Wortman J."/>
            <person name="Dyer P.S."/>
            <person name="Grigoriev I.V."/>
        </authorList>
    </citation>
    <scope>NUCLEOTIDE SEQUENCE [LARGE SCALE GENOMIC DNA]</scope>
    <source>
        <strain evidence="2">CBS 506.65</strain>
    </source>
</reference>
<name>A0A1L9SBE8_9EURO</name>
<proteinExistence type="predicted"/>
<evidence type="ECO:0008006" key="3">
    <source>
        <dbReference type="Google" id="ProtNLM"/>
    </source>
</evidence>
<dbReference type="EMBL" id="KV878348">
    <property type="protein sequence ID" value="OJJ44439.1"/>
    <property type="molecule type" value="Genomic_DNA"/>
</dbReference>
<organism evidence="1 2">
    <name type="scientific">Penicilliopsis zonata CBS 506.65</name>
    <dbReference type="NCBI Taxonomy" id="1073090"/>
    <lineage>
        <taxon>Eukaryota</taxon>
        <taxon>Fungi</taxon>
        <taxon>Dikarya</taxon>
        <taxon>Ascomycota</taxon>
        <taxon>Pezizomycotina</taxon>
        <taxon>Eurotiomycetes</taxon>
        <taxon>Eurotiomycetidae</taxon>
        <taxon>Eurotiales</taxon>
        <taxon>Aspergillaceae</taxon>
        <taxon>Penicilliopsis</taxon>
    </lineage>
</organism>
<gene>
    <name evidence="1" type="ORF">ASPZODRAFT_135262</name>
</gene>
<dbReference type="OrthoDB" id="408152at2759"/>
<evidence type="ECO:0000313" key="1">
    <source>
        <dbReference type="EMBL" id="OJJ44439.1"/>
    </source>
</evidence>
<protein>
    <recommendedName>
        <fullName evidence="3">Sulfotransferase domain-containing protein</fullName>
    </recommendedName>
</protein>
<dbReference type="STRING" id="1073090.A0A1L9SBE8"/>
<dbReference type="Proteomes" id="UP000184188">
    <property type="component" value="Unassembled WGS sequence"/>
</dbReference>
<dbReference type="RefSeq" id="XP_022578949.1">
    <property type="nucleotide sequence ID" value="XM_022723744.1"/>
</dbReference>
<sequence length="184" mass="21075">MREVRKSGHTQAWIDLLKAKEEGKVPTRGDFDAFLGEYSCLSDIPVAIFAAELIAAYPAAKVILSTRDEEGWMKSMHQTIWHHRSTGAERAVDGSVPNERSSVIDLCHEQLWRNNFEAYGRDCFRSHNREVARLMESRPGDFLIYDVRQGWEPLCAFLGKEVPVDGFPHRDDWSDYKGKQMSSI</sequence>
<accession>A0A1L9SBE8</accession>
<dbReference type="SUPFAM" id="SSF52540">
    <property type="entry name" value="P-loop containing nucleoside triphosphate hydrolases"/>
    <property type="match status" value="1"/>
</dbReference>
<dbReference type="PANTHER" id="PTHR36978:SF4">
    <property type="entry name" value="P-LOOP CONTAINING NUCLEOSIDE TRIPHOSPHATE HYDROLASE PROTEIN"/>
    <property type="match status" value="1"/>
</dbReference>
<evidence type="ECO:0000313" key="2">
    <source>
        <dbReference type="Proteomes" id="UP000184188"/>
    </source>
</evidence>
<keyword evidence="2" id="KW-1185">Reference proteome</keyword>
<dbReference type="PANTHER" id="PTHR36978">
    <property type="entry name" value="P-LOOP CONTAINING NUCLEOTIDE TRIPHOSPHATE HYDROLASE"/>
    <property type="match status" value="1"/>
</dbReference>
<dbReference type="GeneID" id="34610209"/>
<dbReference type="AlphaFoldDB" id="A0A1L9SBE8"/>
<dbReference type="InterPro" id="IPR040632">
    <property type="entry name" value="Sulfotransfer_4"/>
</dbReference>
<dbReference type="Gene3D" id="3.40.50.300">
    <property type="entry name" value="P-loop containing nucleotide triphosphate hydrolases"/>
    <property type="match status" value="1"/>
</dbReference>